<evidence type="ECO:0000313" key="1">
    <source>
        <dbReference type="EMBL" id="GEU31198.1"/>
    </source>
</evidence>
<gene>
    <name evidence="1" type="ORF">Tci_003176</name>
</gene>
<protein>
    <submittedName>
        <fullName evidence="1">Uncharacterized protein</fullName>
    </submittedName>
</protein>
<dbReference type="AlphaFoldDB" id="A0A6L2J2F3"/>
<organism evidence="1">
    <name type="scientific">Tanacetum cinerariifolium</name>
    <name type="common">Dalmatian daisy</name>
    <name type="synonym">Chrysanthemum cinerariifolium</name>
    <dbReference type="NCBI Taxonomy" id="118510"/>
    <lineage>
        <taxon>Eukaryota</taxon>
        <taxon>Viridiplantae</taxon>
        <taxon>Streptophyta</taxon>
        <taxon>Embryophyta</taxon>
        <taxon>Tracheophyta</taxon>
        <taxon>Spermatophyta</taxon>
        <taxon>Magnoliopsida</taxon>
        <taxon>eudicotyledons</taxon>
        <taxon>Gunneridae</taxon>
        <taxon>Pentapetalae</taxon>
        <taxon>asterids</taxon>
        <taxon>campanulids</taxon>
        <taxon>Asterales</taxon>
        <taxon>Asteraceae</taxon>
        <taxon>Asteroideae</taxon>
        <taxon>Anthemideae</taxon>
        <taxon>Anthemidinae</taxon>
        <taxon>Tanacetum</taxon>
    </lineage>
</organism>
<accession>A0A6L2J2F3</accession>
<sequence length="85" mass="9817">MFRVTLKLPVETPEQPFIEAGNLKFIQPFLKIIGYQGLVDKKFEFVSKRLKRNIIQSKMILRWTPNPIDDVVQKKKGKQAAGETS</sequence>
<dbReference type="EMBL" id="BKCJ010000228">
    <property type="protein sequence ID" value="GEU31198.1"/>
    <property type="molecule type" value="Genomic_DNA"/>
</dbReference>
<comment type="caution">
    <text evidence="1">The sequence shown here is derived from an EMBL/GenBank/DDBJ whole genome shotgun (WGS) entry which is preliminary data.</text>
</comment>
<proteinExistence type="predicted"/>
<reference evidence="1" key="1">
    <citation type="journal article" date="2019" name="Sci. Rep.">
        <title>Draft genome of Tanacetum cinerariifolium, the natural source of mosquito coil.</title>
        <authorList>
            <person name="Yamashiro T."/>
            <person name="Shiraishi A."/>
            <person name="Satake H."/>
            <person name="Nakayama K."/>
        </authorList>
    </citation>
    <scope>NUCLEOTIDE SEQUENCE</scope>
</reference>
<name>A0A6L2J2F3_TANCI</name>